<dbReference type="GO" id="GO:0016787">
    <property type="term" value="F:hydrolase activity"/>
    <property type="evidence" value="ECO:0007669"/>
    <property type="project" value="InterPro"/>
</dbReference>
<dbReference type="GeneID" id="71988311"/>
<evidence type="ECO:0000256" key="7">
    <source>
        <dbReference type="ARBA" id="ARBA00038889"/>
    </source>
</evidence>
<evidence type="ECO:0000256" key="2">
    <source>
        <dbReference type="ARBA" id="ARBA00022723"/>
    </source>
</evidence>
<comment type="similarity">
    <text evidence="1">Belongs to the metallo-dependent hydrolases superfamily. ACMSD family.</text>
</comment>
<evidence type="ECO:0000256" key="4">
    <source>
        <dbReference type="ARBA" id="ARBA00022833"/>
    </source>
</evidence>
<dbReference type="OrthoDB" id="2832284at2759"/>
<sequence>MASHMPPKIDVHSHFLPDFYQEACRKHGHANPDGMPYLPRWNVTSHLALMDELGIQKSILSISSPGTHLVYNNNTLARSLTRQVNAFASSLKTRHPTRFGYFASLPLPDIEGSLAEIPKALSEGCDGFVFLTNSHGTYLGDSILDPIFDELNRQKALIFIHPTTPKICPHSVSAAAANASPEIPTAATPFAVRLPNPMQEFLFDTARVVANLFMSGTIARCPSLKIILPHLGGAFPPLLSRWTGFSELVPGDWEGVAEGVVKEAMGKQIWFDMAGFAFPGQIKGLMLGVGVGHERLMYGSDYPFTQAEGVRGLMGKMDQGVRALFSEGEVEDLYWGNAERLLRMR</sequence>
<protein>
    <recommendedName>
        <fullName evidence="7">6-methylsalicylate decarboxylase</fullName>
        <ecNumber evidence="7">4.1.1.52</ecNumber>
    </recommendedName>
</protein>
<dbReference type="GO" id="GO:0019748">
    <property type="term" value="P:secondary metabolic process"/>
    <property type="evidence" value="ECO:0007669"/>
    <property type="project" value="TreeGrafter"/>
</dbReference>
<dbReference type="InterPro" id="IPR032465">
    <property type="entry name" value="ACMSD"/>
</dbReference>
<dbReference type="AlphaFoldDB" id="A0A9Q8LD79"/>
<dbReference type="GO" id="GO:0046872">
    <property type="term" value="F:metal ion binding"/>
    <property type="evidence" value="ECO:0007669"/>
    <property type="project" value="UniProtKB-KW"/>
</dbReference>
<evidence type="ECO:0000313" key="10">
    <source>
        <dbReference type="EMBL" id="UJO15396.1"/>
    </source>
</evidence>
<dbReference type="EC" id="4.1.1.52" evidence="7"/>
<evidence type="ECO:0000259" key="9">
    <source>
        <dbReference type="Pfam" id="PF04909"/>
    </source>
</evidence>
<dbReference type="Proteomes" id="UP000756132">
    <property type="component" value="Chromosome 3"/>
</dbReference>
<dbReference type="Gene3D" id="3.20.20.140">
    <property type="entry name" value="Metal-dependent hydrolases"/>
    <property type="match status" value="1"/>
</dbReference>
<evidence type="ECO:0000313" key="11">
    <source>
        <dbReference type="Proteomes" id="UP000756132"/>
    </source>
</evidence>
<dbReference type="Pfam" id="PF04909">
    <property type="entry name" value="Amidohydro_2"/>
    <property type="match status" value="1"/>
</dbReference>
<keyword evidence="4" id="KW-0862">Zinc</keyword>
<dbReference type="PANTHER" id="PTHR21240:SF29">
    <property type="entry name" value="AMIDOHYDROLASE-RELATED DOMAIN-CONTAINING PROTEIN"/>
    <property type="match status" value="1"/>
</dbReference>
<dbReference type="GO" id="GO:0005829">
    <property type="term" value="C:cytosol"/>
    <property type="evidence" value="ECO:0007669"/>
    <property type="project" value="TreeGrafter"/>
</dbReference>
<dbReference type="KEGG" id="ffu:CLAFUR5_08433"/>
<gene>
    <name evidence="10" type="ORF">CLAFUR5_08433</name>
</gene>
<dbReference type="OMA" id="HGIYPGD"/>
<proteinExistence type="inferred from homology"/>
<reference evidence="10" key="1">
    <citation type="submission" date="2021-12" db="EMBL/GenBank/DDBJ databases">
        <authorList>
            <person name="Zaccaron A."/>
            <person name="Stergiopoulos I."/>
        </authorList>
    </citation>
    <scope>NUCLEOTIDE SEQUENCE</scope>
    <source>
        <strain evidence="10">Race5_Kim</strain>
    </source>
</reference>
<evidence type="ECO:0000256" key="6">
    <source>
        <dbReference type="ARBA" id="ARBA00036832"/>
    </source>
</evidence>
<evidence type="ECO:0000256" key="3">
    <source>
        <dbReference type="ARBA" id="ARBA00022793"/>
    </source>
</evidence>
<accession>A0A9Q8LD79</accession>
<dbReference type="SUPFAM" id="SSF51556">
    <property type="entry name" value="Metallo-dependent hydrolases"/>
    <property type="match status" value="1"/>
</dbReference>
<dbReference type="InterPro" id="IPR032466">
    <property type="entry name" value="Metal_Hydrolase"/>
</dbReference>
<organism evidence="10 11">
    <name type="scientific">Passalora fulva</name>
    <name type="common">Tomato leaf mold</name>
    <name type="synonym">Cladosporium fulvum</name>
    <dbReference type="NCBI Taxonomy" id="5499"/>
    <lineage>
        <taxon>Eukaryota</taxon>
        <taxon>Fungi</taxon>
        <taxon>Dikarya</taxon>
        <taxon>Ascomycota</taxon>
        <taxon>Pezizomycotina</taxon>
        <taxon>Dothideomycetes</taxon>
        <taxon>Dothideomycetidae</taxon>
        <taxon>Mycosphaerellales</taxon>
        <taxon>Mycosphaerellaceae</taxon>
        <taxon>Fulvia</taxon>
    </lineage>
</organism>
<evidence type="ECO:0000256" key="1">
    <source>
        <dbReference type="ARBA" id="ARBA00005871"/>
    </source>
</evidence>
<dbReference type="InterPro" id="IPR006680">
    <property type="entry name" value="Amidohydro-rel"/>
</dbReference>
<evidence type="ECO:0000256" key="8">
    <source>
        <dbReference type="RuleBase" id="RU366045"/>
    </source>
</evidence>
<keyword evidence="11" id="KW-1185">Reference proteome</keyword>
<dbReference type="EMBL" id="CP090165">
    <property type="protein sequence ID" value="UJO15396.1"/>
    <property type="molecule type" value="Genomic_DNA"/>
</dbReference>
<keyword evidence="5 8" id="KW-0456">Lyase</keyword>
<dbReference type="PANTHER" id="PTHR21240">
    <property type="entry name" value="2-AMINO-3-CARBOXYLMUCONATE-6-SEMIALDEHYDE DECARBOXYLASE"/>
    <property type="match status" value="1"/>
</dbReference>
<evidence type="ECO:0000256" key="5">
    <source>
        <dbReference type="ARBA" id="ARBA00023239"/>
    </source>
</evidence>
<keyword evidence="3 8" id="KW-0210">Decarboxylase</keyword>
<reference evidence="10" key="2">
    <citation type="journal article" date="2022" name="Microb. Genom.">
        <title>A chromosome-scale genome assembly of the tomato pathogen Cladosporium fulvum reveals a compartmentalized genome architecture and the presence of a dispensable chromosome.</title>
        <authorList>
            <person name="Zaccaron A.Z."/>
            <person name="Chen L.H."/>
            <person name="Samaras A."/>
            <person name="Stergiopoulos I."/>
        </authorList>
    </citation>
    <scope>NUCLEOTIDE SEQUENCE</scope>
    <source>
        <strain evidence="10">Race5_Kim</strain>
    </source>
</reference>
<name>A0A9Q8LD79_PASFU</name>
<feature type="domain" description="Amidohydrolase-related" evidence="9">
    <location>
        <begin position="9"/>
        <end position="343"/>
    </location>
</feature>
<dbReference type="RefSeq" id="XP_047759762.1">
    <property type="nucleotide sequence ID" value="XM_047907581.1"/>
</dbReference>
<comment type="catalytic activity">
    <reaction evidence="6">
        <text>6-methylsalicylate + H(+) = 3-methylphenol + CO2</text>
        <dbReference type="Rhea" id="RHEA:23112"/>
        <dbReference type="ChEBI" id="CHEBI:15378"/>
        <dbReference type="ChEBI" id="CHEBI:16526"/>
        <dbReference type="ChEBI" id="CHEBI:17231"/>
        <dbReference type="ChEBI" id="CHEBI:36658"/>
        <dbReference type="EC" id="4.1.1.52"/>
    </reaction>
    <physiologicalReaction direction="left-to-right" evidence="6">
        <dbReference type="Rhea" id="RHEA:23113"/>
    </physiologicalReaction>
</comment>
<dbReference type="GO" id="GO:0047596">
    <property type="term" value="F:6-methylsalicylate decarboxylase activity"/>
    <property type="evidence" value="ECO:0007669"/>
    <property type="project" value="UniProtKB-EC"/>
</dbReference>
<keyword evidence="2" id="KW-0479">Metal-binding</keyword>